<comment type="caution">
    <text evidence="2">The sequence shown here is derived from an EMBL/GenBank/DDBJ whole genome shotgun (WGS) entry which is preliminary data.</text>
</comment>
<feature type="compositionally biased region" description="Pro residues" evidence="1">
    <location>
        <begin position="1"/>
        <end position="12"/>
    </location>
</feature>
<sequence>MSTTPTPTPTPTPRKKSLGAIKKHAKEIQRESEGHTYLECLNLAAVKAGFQNYNHAFNHATLLAKVRLSDLVKCEIKWNEFRPAFPERVGDLFVTVTPSQLIPENVLQRLVFFCPEFWIDSETGSYEREHFRIDSAYFNRVTGIEYLKESTKVKRGVLSFHLLKNHWRASIFDYGTKLSRDEMAVQIKRAVIDQITDTLERYLSEDLEPARIISQENHAHMVDVWEAHDIQRMLDTV</sequence>
<name>A0A423LMV9_PSEFL</name>
<gene>
    <name evidence="2" type="ORF">BK671_09765</name>
</gene>
<proteinExistence type="predicted"/>
<organism evidence="2 3">
    <name type="scientific">Pseudomonas fluorescens</name>
    <dbReference type="NCBI Taxonomy" id="294"/>
    <lineage>
        <taxon>Bacteria</taxon>
        <taxon>Pseudomonadati</taxon>
        <taxon>Pseudomonadota</taxon>
        <taxon>Gammaproteobacteria</taxon>
        <taxon>Pseudomonadales</taxon>
        <taxon>Pseudomonadaceae</taxon>
        <taxon>Pseudomonas</taxon>
    </lineage>
</organism>
<dbReference type="AlphaFoldDB" id="A0A423LMV9"/>
<feature type="region of interest" description="Disordered" evidence="1">
    <location>
        <begin position="1"/>
        <end position="20"/>
    </location>
</feature>
<reference evidence="2 3" key="1">
    <citation type="submission" date="2016-10" db="EMBL/GenBank/DDBJ databases">
        <title>Comparative genome analysis of multiple Pseudomonas spp. focuses on biocontrol and plant growth promoting traits.</title>
        <authorList>
            <person name="Tao X.-Y."/>
            <person name="Taylor C.G."/>
        </authorList>
    </citation>
    <scope>NUCLEOTIDE SEQUENCE [LARGE SCALE GENOMIC DNA]</scope>
    <source>
        <strain evidence="2 3">24D3</strain>
    </source>
</reference>
<accession>A0A423LMV9</accession>
<evidence type="ECO:0000313" key="3">
    <source>
        <dbReference type="Proteomes" id="UP000285757"/>
    </source>
</evidence>
<protein>
    <submittedName>
        <fullName evidence="2">Uncharacterized protein</fullName>
    </submittedName>
</protein>
<evidence type="ECO:0000313" key="2">
    <source>
        <dbReference type="EMBL" id="RON69691.1"/>
    </source>
</evidence>
<dbReference type="EMBL" id="MOBU01000006">
    <property type="protein sequence ID" value="RON69691.1"/>
    <property type="molecule type" value="Genomic_DNA"/>
</dbReference>
<evidence type="ECO:0000256" key="1">
    <source>
        <dbReference type="SAM" id="MobiDB-lite"/>
    </source>
</evidence>
<dbReference type="Proteomes" id="UP000285757">
    <property type="component" value="Unassembled WGS sequence"/>
</dbReference>
<dbReference type="RefSeq" id="WP_123531990.1">
    <property type="nucleotide sequence ID" value="NZ_MOBU01000006.1"/>
</dbReference>